<dbReference type="GO" id="GO:0031982">
    <property type="term" value="C:vesicle"/>
    <property type="evidence" value="ECO:0007669"/>
    <property type="project" value="TreeGrafter"/>
</dbReference>
<evidence type="ECO:0000256" key="3">
    <source>
        <dbReference type="SAM" id="SignalP"/>
    </source>
</evidence>
<feature type="chain" id="PRO_5019016448" description="Prolamin-like domain-containing protein" evidence="3">
    <location>
        <begin position="23"/>
        <end position="226"/>
    </location>
</feature>
<feature type="compositionally biased region" description="Basic and acidic residues" evidence="2">
    <location>
        <begin position="150"/>
        <end position="160"/>
    </location>
</feature>
<dbReference type="PANTHER" id="PTHR31181">
    <property type="entry name" value="EGG CELL-SECRETED PROTEIN 1.4"/>
    <property type="match status" value="1"/>
</dbReference>
<reference evidence="5 6" key="1">
    <citation type="journal article" date="2014" name="Agronomy (Basel)">
        <title>A Draft Genome Sequence for Ensete ventricosum, the Drought-Tolerant Tree Against Hunger.</title>
        <authorList>
            <person name="Harrison J."/>
            <person name="Moore K.A."/>
            <person name="Paszkiewicz K."/>
            <person name="Jones T."/>
            <person name="Grant M."/>
            <person name="Ambacheew D."/>
            <person name="Muzemil S."/>
            <person name="Studholme D.J."/>
        </authorList>
    </citation>
    <scope>NUCLEOTIDE SEQUENCE [LARGE SCALE GENOMIC DNA]</scope>
</reference>
<dbReference type="PANTHER" id="PTHR31181:SF51">
    <property type="entry name" value="EGG CELL-SECRETED PROTEIN 1.4"/>
    <property type="match status" value="1"/>
</dbReference>
<comment type="caution">
    <text evidence="5">The sequence shown here is derived from an EMBL/GenBank/DDBJ whole genome shotgun (WGS) entry which is preliminary data.</text>
</comment>
<name>A0A426YFQ5_ENSVE</name>
<feature type="signal peptide" evidence="3">
    <location>
        <begin position="1"/>
        <end position="22"/>
    </location>
</feature>
<feature type="domain" description="Prolamin-like" evidence="4">
    <location>
        <begin position="61"/>
        <end position="123"/>
    </location>
</feature>
<proteinExistence type="predicted"/>
<accession>A0A426YFQ5</accession>
<keyword evidence="1 3" id="KW-0732">Signal</keyword>
<evidence type="ECO:0000313" key="5">
    <source>
        <dbReference type="EMBL" id="RRT50516.1"/>
    </source>
</evidence>
<dbReference type="EMBL" id="AMZH03012726">
    <property type="protein sequence ID" value="RRT50516.1"/>
    <property type="molecule type" value="Genomic_DNA"/>
</dbReference>
<dbReference type="Proteomes" id="UP000287651">
    <property type="component" value="Unassembled WGS sequence"/>
</dbReference>
<dbReference type="Pfam" id="PF05617">
    <property type="entry name" value="Prolamin_like"/>
    <property type="match status" value="1"/>
</dbReference>
<gene>
    <name evidence="5" type="ORF">B296_00008891</name>
</gene>
<dbReference type="GO" id="GO:0080155">
    <property type="term" value="P:regulation of double fertilization forming a zygote and endosperm"/>
    <property type="evidence" value="ECO:0007669"/>
    <property type="project" value="TreeGrafter"/>
</dbReference>
<dbReference type="GO" id="GO:2000008">
    <property type="term" value="P:regulation of protein localization to cell surface"/>
    <property type="evidence" value="ECO:0007669"/>
    <property type="project" value="TreeGrafter"/>
</dbReference>
<evidence type="ECO:0000256" key="1">
    <source>
        <dbReference type="ARBA" id="ARBA00022729"/>
    </source>
</evidence>
<dbReference type="GO" id="GO:0009567">
    <property type="term" value="P:double fertilization forming a zygote and endosperm"/>
    <property type="evidence" value="ECO:0007669"/>
    <property type="project" value="TreeGrafter"/>
</dbReference>
<dbReference type="GO" id="GO:0005576">
    <property type="term" value="C:extracellular region"/>
    <property type="evidence" value="ECO:0007669"/>
    <property type="project" value="TreeGrafter"/>
</dbReference>
<evidence type="ECO:0000256" key="2">
    <source>
        <dbReference type="SAM" id="MobiDB-lite"/>
    </source>
</evidence>
<sequence length="226" mass="25547">MRSLRGLLLLLLVNVAAWGTEAVISPIGDRKLCVGEAQWPCYRLPRLAPGPVVHDPLLETCLIPLRPVDGCIRSIFRWRSTGEVNLSPECCRAVKSMENPCFTGVFQSPYVDESFAPTVKRLCGIGRTHVHHGAADAKDVDDHSCLLTQRQERERKDRSNSKPRRNNTRKQMTGKTVSSNTNGIKCFDFVFCQPYNWTRKDSIAKPNDERAKKYLVGMIRRNCCSL</sequence>
<dbReference type="InterPro" id="IPR008502">
    <property type="entry name" value="Prolamin-like"/>
</dbReference>
<feature type="region of interest" description="Disordered" evidence="2">
    <location>
        <begin position="150"/>
        <end position="177"/>
    </location>
</feature>
<dbReference type="AlphaFoldDB" id="A0A426YFQ5"/>
<organism evidence="5 6">
    <name type="scientific">Ensete ventricosum</name>
    <name type="common">Abyssinian banana</name>
    <name type="synonym">Musa ensete</name>
    <dbReference type="NCBI Taxonomy" id="4639"/>
    <lineage>
        <taxon>Eukaryota</taxon>
        <taxon>Viridiplantae</taxon>
        <taxon>Streptophyta</taxon>
        <taxon>Embryophyta</taxon>
        <taxon>Tracheophyta</taxon>
        <taxon>Spermatophyta</taxon>
        <taxon>Magnoliopsida</taxon>
        <taxon>Liliopsida</taxon>
        <taxon>Zingiberales</taxon>
        <taxon>Musaceae</taxon>
        <taxon>Ensete</taxon>
    </lineage>
</organism>
<evidence type="ECO:0000313" key="6">
    <source>
        <dbReference type="Proteomes" id="UP000287651"/>
    </source>
</evidence>
<protein>
    <recommendedName>
        <fullName evidence="4">Prolamin-like domain-containing protein</fullName>
    </recommendedName>
</protein>
<evidence type="ECO:0000259" key="4">
    <source>
        <dbReference type="Pfam" id="PF05617"/>
    </source>
</evidence>